<dbReference type="InterPro" id="IPR036508">
    <property type="entry name" value="Chitin-bd_dom_sf"/>
</dbReference>
<feature type="transmembrane region" description="Helical" evidence="2">
    <location>
        <begin position="120"/>
        <end position="140"/>
    </location>
</feature>
<feature type="compositionally biased region" description="Acidic residues" evidence="1">
    <location>
        <begin position="231"/>
        <end position="244"/>
    </location>
</feature>
<evidence type="ECO:0000259" key="3">
    <source>
        <dbReference type="PROSITE" id="PS50940"/>
    </source>
</evidence>
<dbReference type="GO" id="GO:0005576">
    <property type="term" value="C:extracellular region"/>
    <property type="evidence" value="ECO:0007669"/>
    <property type="project" value="InterPro"/>
</dbReference>
<keyword evidence="2" id="KW-1133">Transmembrane helix</keyword>
<evidence type="ECO:0000256" key="2">
    <source>
        <dbReference type="SAM" id="Phobius"/>
    </source>
</evidence>
<name>A0AAQ4EMK4_AMBAM</name>
<dbReference type="GO" id="GO:0008061">
    <property type="term" value="F:chitin binding"/>
    <property type="evidence" value="ECO:0007669"/>
    <property type="project" value="InterPro"/>
</dbReference>
<dbReference type="Proteomes" id="UP001321473">
    <property type="component" value="Unassembled WGS sequence"/>
</dbReference>
<reference evidence="4 5" key="1">
    <citation type="journal article" date="2023" name="Arcadia Sci">
        <title>De novo assembly of a long-read Amblyomma americanum tick genome.</title>
        <authorList>
            <person name="Chou S."/>
            <person name="Poskanzer K.E."/>
            <person name="Rollins M."/>
            <person name="Thuy-Boun P.S."/>
        </authorList>
    </citation>
    <scope>NUCLEOTIDE SEQUENCE [LARGE SCALE GENOMIC DNA]</scope>
    <source>
        <strain evidence="4">F_SG_1</strain>
        <tissue evidence="4">Salivary glands</tissue>
    </source>
</reference>
<dbReference type="AlphaFoldDB" id="A0AAQ4EMK4"/>
<feature type="domain" description="Chitin-binding type-2" evidence="3">
    <location>
        <begin position="158"/>
        <end position="219"/>
    </location>
</feature>
<dbReference type="InterPro" id="IPR002557">
    <property type="entry name" value="Chitin-bd_dom"/>
</dbReference>
<evidence type="ECO:0000313" key="4">
    <source>
        <dbReference type="EMBL" id="KAK8775995.1"/>
    </source>
</evidence>
<evidence type="ECO:0000313" key="5">
    <source>
        <dbReference type="Proteomes" id="UP001321473"/>
    </source>
</evidence>
<dbReference type="EMBL" id="JARKHS020013441">
    <property type="protein sequence ID" value="KAK8775995.1"/>
    <property type="molecule type" value="Genomic_DNA"/>
</dbReference>
<keyword evidence="2" id="KW-0472">Membrane</keyword>
<comment type="caution">
    <text evidence="4">The sequence shown here is derived from an EMBL/GenBank/DDBJ whole genome shotgun (WGS) entry which is preliminary data.</text>
</comment>
<evidence type="ECO:0000256" key="1">
    <source>
        <dbReference type="SAM" id="MobiDB-lite"/>
    </source>
</evidence>
<gene>
    <name evidence="4" type="ORF">V5799_030659</name>
</gene>
<proteinExistence type="predicted"/>
<keyword evidence="5" id="KW-1185">Reference proteome</keyword>
<dbReference type="PROSITE" id="PS50940">
    <property type="entry name" value="CHIT_BIND_II"/>
    <property type="match status" value="1"/>
</dbReference>
<feature type="compositionally biased region" description="Low complexity" evidence="1">
    <location>
        <begin position="245"/>
        <end position="256"/>
    </location>
</feature>
<accession>A0AAQ4EMK4</accession>
<dbReference type="Gene3D" id="2.170.140.10">
    <property type="entry name" value="Chitin binding domain"/>
    <property type="match status" value="1"/>
</dbReference>
<organism evidence="4 5">
    <name type="scientific">Amblyomma americanum</name>
    <name type="common">Lone star tick</name>
    <dbReference type="NCBI Taxonomy" id="6943"/>
    <lineage>
        <taxon>Eukaryota</taxon>
        <taxon>Metazoa</taxon>
        <taxon>Ecdysozoa</taxon>
        <taxon>Arthropoda</taxon>
        <taxon>Chelicerata</taxon>
        <taxon>Arachnida</taxon>
        <taxon>Acari</taxon>
        <taxon>Parasitiformes</taxon>
        <taxon>Ixodida</taxon>
        <taxon>Ixodoidea</taxon>
        <taxon>Ixodidae</taxon>
        <taxon>Amblyomminae</taxon>
        <taxon>Amblyomma</taxon>
    </lineage>
</organism>
<dbReference type="SMART" id="SM00494">
    <property type="entry name" value="ChtBD2"/>
    <property type="match status" value="1"/>
</dbReference>
<sequence>MTIQLPTTPGALRYARDKTEIKRNFESHRFRSIREPAQRRQRSLRSTSKMAWEPSQRILFCKGSLLCERRFQVPTVSRMVNGVVTEVNRVANRKVSRTVNRVVNVPKIGMRMRMGVSMSMIWAVVMVMFMVVSVSVPGVVAKKAKKGPGSFGLPPAPSSDCDGVAVAKGGATRVADSDDCTKYSLCLTTFGFKLDCPVGQHFSAAEGFCTSPEKAGCDPAFATAAPTPADAAEDAAEAAAEDSADANAESADQAEQPADEVQEVADGAEQGAEDVQKSADDAVDEA</sequence>
<feature type="region of interest" description="Disordered" evidence="1">
    <location>
        <begin position="221"/>
        <end position="286"/>
    </location>
</feature>
<protein>
    <recommendedName>
        <fullName evidence="3">Chitin-binding type-2 domain-containing protein</fullName>
    </recommendedName>
</protein>
<dbReference type="Pfam" id="PF01607">
    <property type="entry name" value="CBM_14"/>
    <property type="match status" value="1"/>
</dbReference>
<dbReference type="SUPFAM" id="SSF57625">
    <property type="entry name" value="Invertebrate chitin-binding proteins"/>
    <property type="match status" value="1"/>
</dbReference>
<keyword evidence="2" id="KW-0812">Transmembrane</keyword>